<keyword evidence="2" id="KW-1133">Transmembrane helix</keyword>
<evidence type="ECO:0000256" key="2">
    <source>
        <dbReference type="SAM" id="Phobius"/>
    </source>
</evidence>
<keyword evidence="3" id="KW-1185">Reference proteome</keyword>
<proteinExistence type="predicted"/>
<protein>
    <submittedName>
        <fullName evidence="4">CX domain-containing protein</fullName>
    </submittedName>
</protein>
<reference evidence="4" key="1">
    <citation type="submission" date="2020-12" db="UniProtKB">
        <authorList>
            <consortium name="WormBaseParasite"/>
        </authorList>
    </citation>
    <scope>IDENTIFICATION</scope>
    <source>
        <strain evidence="4">MHco3</strain>
    </source>
</reference>
<feature type="transmembrane region" description="Helical" evidence="2">
    <location>
        <begin position="6"/>
        <end position="29"/>
    </location>
</feature>
<dbReference type="Proteomes" id="UP000025227">
    <property type="component" value="Unplaced"/>
</dbReference>
<evidence type="ECO:0000313" key="4">
    <source>
        <dbReference type="WBParaSite" id="HCON_00090990-00001"/>
    </source>
</evidence>
<sequence length="196" mass="21616">MEKLKLSLVLFVLVVVSAAITILGIYGIIQASTESKKDAVESTTPSHVGKVSQSKSSNGQLQKPYYVRKSMSSLPTMFTPKSDGRGFDDPKIDKAEVRSKRESFVFGWNSIVTDRGERIQCSTTIEKRYGTVKVITWTCDVEQKCCGLEGCCRLMDPEKNIFLFVNVMLGLTSIALLACCLGCCLCTSPREGESFE</sequence>
<feature type="transmembrane region" description="Helical" evidence="2">
    <location>
        <begin position="161"/>
        <end position="178"/>
    </location>
</feature>
<feature type="compositionally biased region" description="Polar residues" evidence="1">
    <location>
        <begin position="41"/>
        <end position="59"/>
    </location>
</feature>
<feature type="region of interest" description="Disordered" evidence="1">
    <location>
        <begin position="40"/>
        <end position="59"/>
    </location>
</feature>
<evidence type="ECO:0000313" key="3">
    <source>
        <dbReference type="Proteomes" id="UP000025227"/>
    </source>
</evidence>
<name>A0A7I5E9R7_HAECO</name>
<evidence type="ECO:0000256" key="1">
    <source>
        <dbReference type="SAM" id="MobiDB-lite"/>
    </source>
</evidence>
<organism evidence="3 4">
    <name type="scientific">Haemonchus contortus</name>
    <name type="common">Barber pole worm</name>
    <dbReference type="NCBI Taxonomy" id="6289"/>
    <lineage>
        <taxon>Eukaryota</taxon>
        <taxon>Metazoa</taxon>
        <taxon>Ecdysozoa</taxon>
        <taxon>Nematoda</taxon>
        <taxon>Chromadorea</taxon>
        <taxon>Rhabditida</taxon>
        <taxon>Rhabditina</taxon>
        <taxon>Rhabditomorpha</taxon>
        <taxon>Strongyloidea</taxon>
        <taxon>Trichostrongylidae</taxon>
        <taxon>Haemonchus</taxon>
    </lineage>
</organism>
<accession>A0A7I5E9R7</accession>
<dbReference type="AlphaFoldDB" id="A0A7I5E9R7"/>
<keyword evidence="2" id="KW-0472">Membrane</keyword>
<keyword evidence="2" id="KW-0812">Transmembrane</keyword>
<dbReference type="WBParaSite" id="HCON_00090990-00001">
    <property type="protein sequence ID" value="HCON_00090990-00001"/>
    <property type="gene ID" value="HCON_00090990"/>
</dbReference>